<dbReference type="AlphaFoldDB" id="A0A7W4FF86"/>
<reference evidence="1 2" key="1">
    <citation type="submission" date="2020-04" db="EMBL/GenBank/DDBJ databases">
        <title>Description of novel Gluconacetobacter.</title>
        <authorList>
            <person name="Sombolestani A."/>
        </authorList>
    </citation>
    <scope>NUCLEOTIDE SEQUENCE [LARGE SCALE GENOMIC DNA]</scope>
    <source>
        <strain evidence="1 2">LMG 7603</strain>
    </source>
</reference>
<accession>A0A7W4FF86</accession>
<name>A0A7W4FF86_GLUDI</name>
<dbReference type="InterPro" id="IPR027417">
    <property type="entry name" value="P-loop_NTPase"/>
</dbReference>
<sequence>MIRPILMEWERAAMNQHTETMALLREQIARIERRSTVSDAARHLRTGLPDVDRHLGGGLPCGVVHEFYGAGSDLRVAAKPSRFVASILADTEGQIVWISGRYLDLHLAGIGAAGLDAGRVICIETRSENVPGLCEDILRERAVAAVVADLDVPLSLTASRRLQLASEAGGTTGFLLHRESAPPETGRLPPSACQTRWRVRGSPCVLPFSASTALLPLGPERWTIDLLRQRGGGPASWSCEISAHAPSHYLPLASVLAHGPMAPEQSGRADRVGTGAAYA</sequence>
<dbReference type="EMBL" id="JABEQG010000016">
    <property type="protein sequence ID" value="MBB2156655.1"/>
    <property type="molecule type" value="Genomic_DNA"/>
</dbReference>
<evidence type="ECO:0000313" key="2">
    <source>
        <dbReference type="Proteomes" id="UP000550787"/>
    </source>
</evidence>
<comment type="caution">
    <text evidence="1">The sequence shown here is derived from an EMBL/GenBank/DDBJ whole genome shotgun (WGS) entry which is preliminary data.</text>
</comment>
<dbReference type="Gene3D" id="3.40.50.300">
    <property type="entry name" value="P-loop containing nucleotide triphosphate hydrolases"/>
    <property type="match status" value="1"/>
</dbReference>
<dbReference type="Proteomes" id="UP000550787">
    <property type="component" value="Unassembled WGS sequence"/>
</dbReference>
<protein>
    <submittedName>
        <fullName evidence="1">Damage-inducible mutagenesis protein</fullName>
    </submittedName>
</protein>
<dbReference type="SUPFAM" id="SSF52540">
    <property type="entry name" value="P-loop containing nucleoside triphosphate hydrolases"/>
    <property type="match status" value="1"/>
</dbReference>
<organism evidence="1 2">
    <name type="scientific">Gluconacetobacter diazotrophicus</name>
    <name type="common">Acetobacter diazotrophicus</name>
    <dbReference type="NCBI Taxonomy" id="33996"/>
    <lineage>
        <taxon>Bacteria</taxon>
        <taxon>Pseudomonadati</taxon>
        <taxon>Pseudomonadota</taxon>
        <taxon>Alphaproteobacteria</taxon>
        <taxon>Acetobacterales</taxon>
        <taxon>Acetobacteraceae</taxon>
        <taxon>Gluconacetobacter</taxon>
    </lineage>
</organism>
<evidence type="ECO:0000313" key="1">
    <source>
        <dbReference type="EMBL" id="MBB2156655.1"/>
    </source>
</evidence>
<dbReference type="RefSeq" id="WP_183115882.1">
    <property type="nucleotide sequence ID" value="NZ_JABEQG010000016.1"/>
</dbReference>
<gene>
    <name evidence="1" type="ORF">HLH33_10090</name>
</gene>
<proteinExistence type="predicted"/>